<reference evidence="1" key="2">
    <citation type="submission" date="2021-10" db="EMBL/GenBank/DDBJ databases">
        <title>Phylogenomics reveals ancestral predisposition of the termite-cultivated fungus Termitomyces towards a domesticated lifestyle.</title>
        <authorList>
            <person name="Auxier B."/>
            <person name="Grum-Grzhimaylo A."/>
            <person name="Cardenas M.E."/>
            <person name="Lodge J.D."/>
            <person name="Laessoe T."/>
            <person name="Pedersen O."/>
            <person name="Smith M.E."/>
            <person name="Kuyper T.W."/>
            <person name="Franco-Molano E.A."/>
            <person name="Baroni T.J."/>
            <person name="Aanen D.K."/>
        </authorList>
    </citation>
    <scope>NUCLEOTIDE SEQUENCE</scope>
    <source>
        <strain evidence="1">AP01</strain>
        <tissue evidence="1">Mycelium</tissue>
    </source>
</reference>
<dbReference type="Proteomes" id="UP000775547">
    <property type="component" value="Unassembled WGS sequence"/>
</dbReference>
<accession>A0A9P7FYM3</accession>
<dbReference type="AlphaFoldDB" id="A0A9P7FYM3"/>
<sequence>MALSLPIPVDIVYTILDELSSDAACLQQCALVSRAFLSHCHKLLFSHIRLDHPRQSRGLHRAISNNASIACFIRTLEVVASVQPEFRLRDWVTIEQTLAPLIQMLYNLDSFTFRSTFQLPLPWQSLPVDLRSAILELSAPSITLEYLANLPIAQFMRLTRLKSLSLIHIWTDPSHPLDSAPLQTSPQTFGYLETLEILGSPTCGKLLVSVLTHRRSSLKLSQLKTLALYGNHELGGAILDVAGQTLQRVVLGGLGEDRNFQFVAFPSSFSTLPSLRSLTLSTKFARGHAHDPLPLIARALAGATPSDTCALTHLEVHIDFYGVWKFAITPRDVDAVDEYAFWPAIDQALTRPRVYTRLETVRIGLKVGGGGEAFARLPRRRMPALVEMGVLRMVFTDK</sequence>
<proteinExistence type="predicted"/>
<evidence type="ECO:0000313" key="1">
    <source>
        <dbReference type="EMBL" id="KAG5640448.1"/>
    </source>
</evidence>
<keyword evidence="2" id="KW-1185">Reference proteome</keyword>
<name>A0A9P7FYM3_9AGAR</name>
<comment type="caution">
    <text evidence="1">The sequence shown here is derived from an EMBL/GenBank/DDBJ whole genome shotgun (WGS) entry which is preliminary data.</text>
</comment>
<dbReference type="SUPFAM" id="SSF52047">
    <property type="entry name" value="RNI-like"/>
    <property type="match status" value="1"/>
</dbReference>
<reference evidence="1" key="1">
    <citation type="submission" date="2020-07" db="EMBL/GenBank/DDBJ databases">
        <authorList>
            <person name="Nieuwenhuis M."/>
            <person name="Van De Peppel L.J.J."/>
        </authorList>
    </citation>
    <scope>NUCLEOTIDE SEQUENCE</scope>
    <source>
        <strain evidence="1">AP01</strain>
        <tissue evidence="1">Mycelium</tissue>
    </source>
</reference>
<dbReference type="InterPro" id="IPR032675">
    <property type="entry name" value="LRR_dom_sf"/>
</dbReference>
<evidence type="ECO:0000313" key="2">
    <source>
        <dbReference type="Proteomes" id="UP000775547"/>
    </source>
</evidence>
<dbReference type="OrthoDB" id="2788229at2759"/>
<protein>
    <submittedName>
        <fullName evidence="1">Uncharacterized protein</fullName>
    </submittedName>
</protein>
<organism evidence="1 2">
    <name type="scientific">Asterophora parasitica</name>
    <dbReference type="NCBI Taxonomy" id="117018"/>
    <lineage>
        <taxon>Eukaryota</taxon>
        <taxon>Fungi</taxon>
        <taxon>Dikarya</taxon>
        <taxon>Basidiomycota</taxon>
        <taxon>Agaricomycotina</taxon>
        <taxon>Agaricomycetes</taxon>
        <taxon>Agaricomycetidae</taxon>
        <taxon>Agaricales</taxon>
        <taxon>Tricholomatineae</taxon>
        <taxon>Lyophyllaceae</taxon>
        <taxon>Asterophora</taxon>
    </lineage>
</organism>
<dbReference type="Gene3D" id="3.80.10.10">
    <property type="entry name" value="Ribonuclease Inhibitor"/>
    <property type="match status" value="1"/>
</dbReference>
<gene>
    <name evidence="1" type="ORF">DXG03_008626</name>
</gene>
<dbReference type="EMBL" id="JABCKV010000720">
    <property type="protein sequence ID" value="KAG5640448.1"/>
    <property type="molecule type" value="Genomic_DNA"/>
</dbReference>